<protein>
    <submittedName>
        <fullName evidence="2">Pilus assembly protein</fullName>
    </submittedName>
</protein>
<accession>A0A106PHA9</accession>
<evidence type="ECO:0000313" key="3">
    <source>
        <dbReference type="Proteomes" id="UP000068603"/>
    </source>
</evidence>
<name>A0A106PHA9_9BURK</name>
<dbReference type="InterPro" id="IPR014717">
    <property type="entry name" value="Transl_elong_EF1B/ribsomal_bS6"/>
</dbReference>
<sequence>MTALANRFGYDGVSRPVVMHVAGCALAFGAVLAGGIHLADSADWGGLARSRASLEAAIARAAAAERVLADASRHRAARAETGDGSGAPAAPGWPAVLLELAELAASSGLQVVALEPQAGQDAKPEGRRTVRIDANGGFPALRRMIDGLAALPVLVVPAAIRVERDSRTARVALSLDVFPALRGGEAAYGEGRRHEDTADADPFGAPAAPGAGSVLPSRLAGVMRDARAGLALFDDGMGAIMAVAAGEAVGAMRVMRVEPDAVMLATASGARRMVLDDGGAQW</sequence>
<feature type="region of interest" description="Disordered" evidence="1">
    <location>
        <begin position="188"/>
        <end position="207"/>
    </location>
</feature>
<dbReference type="Proteomes" id="UP000068603">
    <property type="component" value="Unassembled WGS sequence"/>
</dbReference>
<dbReference type="Gene3D" id="3.30.70.60">
    <property type="match status" value="1"/>
</dbReference>
<evidence type="ECO:0000256" key="1">
    <source>
        <dbReference type="SAM" id="MobiDB-lite"/>
    </source>
</evidence>
<evidence type="ECO:0000313" key="2">
    <source>
        <dbReference type="EMBL" id="KWA68193.1"/>
    </source>
</evidence>
<organism evidence="2">
    <name type="scientific">Burkholderia stagnalis</name>
    <dbReference type="NCBI Taxonomy" id="1503054"/>
    <lineage>
        <taxon>Bacteria</taxon>
        <taxon>Pseudomonadati</taxon>
        <taxon>Pseudomonadota</taxon>
        <taxon>Betaproteobacteria</taxon>
        <taxon>Burkholderiales</taxon>
        <taxon>Burkholderiaceae</taxon>
        <taxon>Burkholderia</taxon>
        <taxon>Burkholderia cepacia complex</taxon>
    </lineage>
</organism>
<dbReference type="RefSeq" id="WP_060149848.1">
    <property type="nucleotide sequence ID" value="NZ_LPGD01000075.1"/>
</dbReference>
<comment type="caution">
    <text evidence="2">The sequence shown here is derived from an EMBL/GenBank/DDBJ whole genome shotgun (WGS) entry which is preliminary data.</text>
</comment>
<dbReference type="AlphaFoldDB" id="A0A106PHA9"/>
<proteinExistence type="predicted"/>
<dbReference type="EMBL" id="LPHB01000005">
    <property type="protein sequence ID" value="KWA68193.1"/>
    <property type="molecule type" value="Genomic_DNA"/>
</dbReference>
<dbReference type="STRING" id="1503054.WT74_01935"/>
<reference evidence="2 3" key="1">
    <citation type="submission" date="2015-11" db="EMBL/GenBank/DDBJ databases">
        <title>Expanding the genomic diversity of Burkholderia species for the development of highly accurate diagnostics.</title>
        <authorList>
            <person name="Sahl J."/>
            <person name="Keim P."/>
            <person name="Wagner D."/>
        </authorList>
    </citation>
    <scope>NUCLEOTIDE SEQUENCE [LARGE SCALE GENOMIC DNA]</scope>
    <source>
        <strain evidence="2 3">MSMB1960WGS</strain>
    </source>
</reference>
<gene>
    <name evidence="2" type="ORF">WT44_01775</name>
</gene>